<reference evidence="6 7" key="1">
    <citation type="submission" date="2017-07" db="EMBL/GenBank/DDBJ databases">
        <title>Draft genome sequence of aerobic hyperthermophilic archaea, Pyrobaculum aerophilum YKB31 and YKB32.</title>
        <authorList>
            <person name="Mochizuki T."/>
            <person name="Berliner A.J."/>
            <person name="Yoshida-Takashima Y."/>
            <person name="Takaki Y."/>
            <person name="Nunoura T."/>
            <person name="Takai K."/>
        </authorList>
    </citation>
    <scope>NUCLEOTIDE SEQUENCE [LARGE SCALE GENOMIC DNA]</scope>
    <source>
        <strain evidence="4 7">YKB31</strain>
        <strain evidence="5 6">YKB32</strain>
    </source>
</reference>
<accession>A0A371R3J1</accession>
<comment type="caution">
    <text evidence="5">The sequence shown here is derived from an EMBL/GenBank/DDBJ whole genome shotgun (WGS) entry which is preliminary data.</text>
</comment>
<dbReference type="OMA" id="VDYTWIE"/>
<dbReference type="SUPFAM" id="SSF57783">
    <property type="entry name" value="Zinc beta-ribbon"/>
    <property type="match status" value="1"/>
</dbReference>
<evidence type="ECO:0000313" key="7">
    <source>
        <dbReference type="Proteomes" id="UP000257123"/>
    </source>
</evidence>
<evidence type="ECO:0000313" key="5">
    <source>
        <dbReference type="EMBL" id="RFA98366.1"/>
    </source>
</evidence>
<name>A0A371R3J1_9CREN</name>
<organism evidence="5 6">
    <name type="scientific">Pyrobaculum aerophilum</name>
    <dbReference type="NCBI Taxonomy" id="13773"/>
    <lineage>
        <taxon>Archaea</taxon>
        <taxon>Thermoproteota</taxon>
        <taxon>Thermoprotei</taxon>
        <taxon>Thermoproteales</taxon>
        <taxon>Thermoproteaceae</taxon>
        <taxon>Pyrobaculum</taxon>
    </lineage>
</organism>
<dbReference type="Pfam" id="PF08271">
    <property type="entry name" value="Zn_Ribbon_TF"/>
    <property type="match status" value="1"/>
</dbReference>
<dbReference type="Proteomes" id="UP000257123">
    <property type="component" value="Unassembled WGS sequence"/>
</dbReference>
<dbReference type="EMBL" id="DUJP01000038">
    <property type="protein sequence ID" value="HII48191.1"/>
    <property type="molecule type" value="Genomic_DNA"/>
</dbReference>
<dbReference type="Proteomes" id="UP000256877">
    <property type="component" value="Unassembled WGS sequence"/>
</dbReference>
<keyword evidence="1" id="KW-0175">Coiled coil</keyword>
<evidence type="ECO:0000259" key="2">
    <source>
        <dbReference type="Pfam" id="PF08271"/>
    </source>
</evidence>
<dbReference type="EMBL" id="NMUF01000018">
    <property type="protein sequence ID" value="RFA98366.1"/>
    <property type="molecule type" value="Genomic_DNA"/>
</dbReference>
<evidence type="ECO:0000313" key="3">
    <source>
        <dbReference type="EMBL" id="HII48191.1"/>
    </source>
</evidence>
<feature type="coiled-coil region" evidence="1">
    <location>
        <begin position="56"/>
        <end position="90"/>
    </location>
</feature>
<sequence length="109" mass="12767">MVCPKCGSRDIVLLPTNEYVCKKCGYKWPMPQPDYMWIETEVKKAKLFEKFIDAPVENCEELLAQLLKELDEKNAKLLAAKILMQRAERRKLTATELKKLYEDAERCLQ</sequence>
<protein>
    <submittedName>
        <fullName evidence="5">TFIIB-type zinc ribbon-containing protein</fullName>
    </submittedName>
</protein>
<gene>
    <name evidence="4" type="ORF">CGL51_03155</name>
    <name evidence="5" type="ORF">CGL52_07400</name>
    <name evidence="3" type="ORF">HA333_12360</name>
</gene>
<evidence type="ECO:0000313" key="6">
    <source>
        <dbReference type="Proteomes" id="UP000256877"/>
    </source>
</evidence>
<feature type="domain" description="TFIIB-type" evidence="2">
    <location>
        <begin position="1"/>
        <end position="40"/>
    </location>
</feature>
<proteinExistence type="predicted"/>
<dbReference type="EMBL" id="NMUE01000006">
    <property type="protein sequence ID" value="RFA97454.1"/>
    <property type="molecule type" value="Genomic_DNA"/>
</dbReference>
<reference evidence="3" key="2">
    <citation type="journal article" date="2020" name="bioRxiv">
        <title>A rank-normalized archaeal taxonomy based on genome phylogeny resolves widespread incomplete and uneven classifications.</title>
        <authorList>
            <person name="Rinke C."/>
            <person name="Chuvochina M."/>
            <person name="Mussig A.J."/>
            <person name="Chaumeil P.-A."/>
            <person name="Waite D.W."/>
            <person name="Whitman W.B."/>
            <person name="Parks D.H."/>
            <person name="Hugenholtz P."/>
        </authorList>
    </citation>
    <scope>NUCLEOTIDE SEQUENCE</scope>
    <source>
        <strain evidence="3">UBA8839</strain>
    </source>
</reference>
<evidence type="ECO:0000256" key="1">
    <source>
        <dbReference type="SAM" id="Coils"/>
    </source>
</evidence>
<dbReference type="RefSeq" id="WP_011007508.1">
    <property type="nucleotide sequence ID" value="NZ_DAIOPL010000004.1"/>
</dbReference>
<dbReference type="Proteomes" id="UP000651120">
    <property type="component" value="Unassembled WGS sequence"/>
</dbReference>
<dbReference type="GeneID" id="1465264"/>
<dbReference type="OrthoDB" id="24873at2157"/>
<evidence type="ECO:0000313" key="4">
    <source>
        <dbReference type="EMBL" id="RFA97454.1"/>
    </source>
</evidence>
<dbReference type="InterPro" id="IPR013137">
    <property type="entry name" value="Znf_TFIIB"/>
</dbReference>
<dbReference type="AlphaFoldDB" id="A0A371R3J1"/>